<protein>
    <submittedName>
        <fullName evidence="1">Uncharacterized protein</fullName>
    </submittedName>
</protein>
<gene>
    <name evidence="1" type="ORF">AVEN_141893_1</name>
</gene>
<sequence>MRACWQNTGGRWYEKLLLHGTRGKQAPDE</sequence>
<dbReference type="EMBL" id="BGPR01061915">
    <property type="protein sequence ID" value="GBO37474.1"/>
    <property type="molecule type" value="Genomic_DNA"/>
</dbReference>
<feature type="non-terminal residue" evidence="1">
    <location>
        <position position="29"/>
    </location>
</feature>
<proteinExistence type="predicted"/>
<accession>A0A4Y2WLJ2</accession>
<evidence type="ECO:0000313" key="2">
    <source>
        <dbReference type="Proteomes" id="UP000499080"/>
    </source>
</evidence>
<reference evidence="1 2" key="1">
    <citation type="journal article" date="2019" name="Sci. Rep.">
        <title>Orb-weaving spider Araneus ventricosus genome elucidates the spidroin gene catalogue.</title>
        <authorList>
            <person name="Kono N."/>
            <person name="Nakamura H."/>
            <person name="Ohtoshi R."/>
            <person name="Moran D.A.P."/>
            <person name="Shinohara A."/>
            <person name="Yoshida Y."/>
            <person name="Fujiwara M."/>
            <person name="Mori M."/>
            <person name="Tomita M."/>
            <person name="Arakawa K."/>
        </authorList>
    </citation>
    <scope>NUCLEOTIDE SEQUENCE [LARGE SCALE GENOMIC DNA]</scope>
</reference>
<dbReference type="Proteomes" id="UP000499080">
    <property type="component" value="Unassembled WGS sequence"/>
</dbReference>
<evidence type="ECO:0000313" key="1">
    <source>
        <dbReference type="EMBL" id="GBO37474.1"/>
    </source>
</evidence>
<comment type="caution">
    <text evidence="1">The sequence shown here is derived from an EMBL/GenBank/DDBJ whole genome shotgun (WGS) entry which is preliminary data.</text>
</comment>
<dbReference type="AlphaFoldDB" id="A0A4Y2WLJ2"/>
<keyword evidence="2" id="KW-1185">Reference proteome</keyword>
<organism evidence="1 2">
    <name type="scientific">Araneus ventricosus</name>
    <name type="common">Orbweaver spider</name>
    <name type="synonym">Epeira ventricosa</name>
    <dbReference type="NCBI Taxonomy" id="182803"/>
    <lineage>
        <taxon>Eukaryota</taxon>
        <taxon>Metazoa</taxon>
        <taxon>Ecdysozoa</taxon>
        <taxon>Arthropoda</taxon>
        <taxon>Chelicerata</taxon>
        <taxon>Arachnida</taxon>
        <taxon>Araneae</taxon>
        <taxon>Araneomorphae</taxon>
        <taxon>Entelegynae</taxon>
        <taxon>Araneoidea</taxon>
        <taxon>Araneidae</taxon>
        <taxon>Araneus</taxon>
    </lineage>
</organism>
<name>A0A4Y2WLJ2_ARAVE</name>